<keyword evidence="1" id="KW-0620">Polyamine biosynthesis</keyword>
<accession>A0A5C6EDC7</accession>
<evidence type="ECO:0000313" key="3">
    <source>
        <dbReference type="EMBL" id="TWU45566.1"/>
    </source>
</evidence>
<feature type="transmembrane region" description="Helical" evidence="2">
    <location>
        <begin position="300"/>
        <end position="323"/>
    </location>
</feature>
<dbReference type="SUPFAM" id="SSF53335">
    <property type="entry name" value="S-adenosyl-L-methionine-dependent methyltransferases"/>
    <property type="match status" value="1"/>
</dbReference>
<dbReference type="Proteomes" id="UP000315471">
    <property type="component" value="Unassembled WGS sequence"/>
</dbReference>
<dbReference type="PANTHER" id="PTHR43317:SF1">
    <property type="entry name" value="THERMOSPERMINE SYNTHASE ACAULIS5"/>
    <property type="match status" value="1"/>
</dbReference>
<dbReference type="Gene3D" id="3.40.50.150">
    <property type="entry name" value="Vaccinia Virus protein VP39"/>
    <property type="match status" value="1"/>
</dbReference>
<comment type="caution">
    <text evidence="3">The sequence shown here is derived from an EMBL/GenBank/DDBJ whole genome shotgun (WGS) entry which is preliminary data.</text>
</comment>
<proteinExistence type="predicted"/>
<dbReference type="InterPro" id="IPR029063">
    <property type="entry name" value="SAM-dependent_MTases_sf"/>
</dbReference>
<feature type="transmembrane region" description="Helical" evidence="2">
    <location>
        <begin position="170"/>
        <end position="191"/>
    </location>
</feature>
<feature type="transmembrane region" description="Helical" evidence="2">
    <location>
        <begin position="364"/>
        <end position="382"/>
    </location>
</feature>
<feature type="transmembrane region" description="Helical" evidence="2">
    <location>
        <begin position="140"/>
        <end position="158"/>
    </location>
</feature>
<keyword evidence="2" id="KW-0472">Membrane</keyword>
<dbReference type="PANTHER" id="PTHR43317">
    <property type="entry name" value="THERMOSPERMINE SYNTHASE ACAULIS5"/>
    <property type="match status" value="1"/>
</dbReference>
<feature type="transmembrane region" description="Helical" evidence="2">
    <location>
        <begin position="335"/>
        <end position="358"/>
    </location>
</feature>
<feature type="transmembrane region" description="Helical" evidence="2">
    <location>
        <begin position="246"/>
        <end position="264"/>
    </location>
</feature>
<keyword evidence="4" id="KW-1185">Reference proteome</keyword>
<feature type="transmembrane region" description="Helical" evidence="2">
    <location>
        <begin position="276"/>
        <end position="294"/>
    </location>
</feature>
<protein>
    <submittedName>
        <fullName evidence="3">Spermidine synthase</fullName>
    </submittedName>
</protein>
<evidence type="ECO:0000313" key="4">
    <source>
        <dbReference type="Proteomes" id="UP000315471"/>
    </source>
</evidence>
<organism evidence="3 4">
    <name type="scientific">Novipirellula aureliae</name>
    <dbReference type="NCBI Taxonomy" id="2527966"/>
    <lineage>
        <taxon>Bacteria</taxon>
        <taxon>Pseudomonadati</taxon>
        <taxon>Planctomycetota</taxon>
        <taxon>Planctomycetia</taxon>
        <taxon>Pirellulales</taxon>
        <taxon>Pirellulaceae</taxon>
        <taxon>Novipirellula</taxon>
    </lineage>
</organism>
<feature type="transmembrane region" description="Helical" evidence="2">
    <location>
        <begin position="394"/>
        <end position="416"/>
    </location>
</feature>
<evidence type="ECO:0000256" key="1">
    <source>
        <dbReference type="ARBA" id="ARBA00023115"/>
    </source>
</evidence>
<keyword evidence="2" id="KW-1133">Transmembrane helix</keyword>
<feature type="transmembrane region" description="Helical" evidence="2">
    <location>
        <begin position="220"/>
        <end position="240"/>
    </location>
</feature>
<sequence length="681" mass="74892">MLWFAATTLLGAFLVFQVQPVISKCVLPWFGGTPAVWTTCMLFFQLLLFAGYFYAHVLKTYFRPAIQGSIHLVLLGSAALALPIEPSEVWKPTGSESPTTFLLWMLLCHVGLPYFVLSSTGPLIQAWLSYQDSSDRVYRLYALSNAGSLIALLSYPFVVEPFLSVSNQSVVWSLLFCGFVLVQGAVAIGLLRKPGRCTRDSDGGHCEESKSVEIIWSVRLLWLVLPALASTLLLVVTNHVCQDVAVIPFLWVLPLSLYLLSFIICFDSPAWYKPKWIAGLTMVAIVVIAVKGAFPESFPLLVEATCYMILLLGFCLLCHGEVARLKPPAKYLTQYYALLSAGGAIGGMVVAIVCPLVFNSFAELPLSLSIASGVAFFIFFACQRWNVAEYDWDAAWNAKYFGIALMVAPIAIAKFAEQDQTIASDRNFFGVLRVLETPQGIQLVHGSTVHGMQLPGDVACEPTTYYGRKSGVGRVLTAIQQDSSGKKIGVVGLGCGVLAAYGREQDEFDMLEINPAVLQIASEHFRFMEMCPSTIRHHLGDGRLLLEKLDKTKFDLLVLDAFSSDAIPAHLLTTEAFTLYRSRLAENGVLAVHVSNKHLDLAPLVHRLANESGLESRMIRAKGDDSIGTTSSTWMILAAPDIAFWQDEAIVSGQTATSEQLQHAPLWTDQHHNLVSVLRLW</sequence>
<reference evidence="3 4" key="1">
    <citation type="submission" date="2019-02" db="EMBL/GenBank/DDBJ databases">
        <title>Deep-cultivation of Planctomycetes and their phenomic and genomic characterization uncovers novel biology.</title>
        <authorList>
            <person name="Wiegand S."/>
            <person name="Jogler M."/>
            <person name="Boedeker C."/>
            <person name="Pinto D."/>
            <person name="Vollmers J."/>
            <person name="Rivas-Marin E."/>
            <person name="Kohn T."/>
            <person name="Peeters S.H."/>
            <person name="Heuer A."/>
            <person name="Rast P."/>
            <person name="Oberbeckmann S."/>
            <person name="Bunk B."/>
            <person name="Jeske O."/>
            <person name="Meyerdierks A."/>
            <person name="Storesund J.E."/>
            <person name="Kallscheuer N."/>
            <person name="Luecker S."/>
            <person name="Lage O.M."/>
            <person name="Pohl T."/>
            <person name="Merkel B.J."/>
            <person name="Hornburger P."/>
            <person name="Mueller R.-W."/>
            <person name="Bruemmer F."/>
            <person name="Labrenz M."/>
            <person name="Spormann A.M."/>
            <person name="Op Den Camp H."/>
            <person name="Overmann J."/>
            <person name="Amann R."/>
            <person name="Jetten M.S.M."/>
            <person name="Mascher T."/>
            <person name="Medema M.H."/>
            <person name="Devos D.P."/>
            <person name="Kaster A.-K."/>
            <person name="Ovreas L."/>
            <person name="Rohde M."/>
            <person name="Galperin M.Y."/>
            <person name="Jogler C."/>
        </authorList>
    </citation>
    <scope>NUCLEOTIDE SEQUENCE [LARGE SCALE GENOMIC DNA]</scope>
    <source>
        <strain evidence="3 4">Q31b</strain>
    </source>
</reference>
<evidence type="ECO:0000256" key="2">
    <source>
        <dbReference type="SAM" id="Phobius"/>
    </source>
</evidence>
<dbReference type="AlphaFoldDB" id="A0A5C6EDC7"/>
<name>A0A5C6EDC7_9BACT</name>
<feature type="transmembrane region" description="Helical" evidence="2">
    <location>
        <begin position="102"/>
        <end position="128"/>
    </location>
</feature>
<dbReference type="NCBIfam" id="NF037959">
    <property type="entry name" value="MFS_SpdSyn"/>
    <property type="match status" value="1"/>
</dbReference>
<dbReference type="EMBL" id="SJPY01000001">
    <property type="protein sequence ID" value="TWU45566.1"/>
    <property type="molecule type" value="Genomic_DNA"/>
</dbReference>
<dbReference type="GO" id="GO:0006596">
    <property type="term" value="P:polyamine biosynthetic process"/>
    <property type="evidence" value="ECO:0007669"/>
    <property type="project" value="UniProtKB-KW"/>
</dbReference>
<keyword evidence="2" id="KW-0812">Transmembrane</keyword>
<feature type="transmembrane region" description="Helical" evidence="2">
    <location>
        <begin position="33"/>
        <end position="54"/>
    </location>
</feature>
<gene>
    <name evidence="3" type="ORF">Q31b_07410</name>
</gene>
<feature type="transmembrane region" description="Helical" evidence="2">
    <location>
        <begin position="61"/>
        <end position="82"/>
    </location>
</feature>